<feature type="transmembrane region" description="Helical" evidence="9">
    <location>
        <begin position="58"/>
        <end position="75"/>
    </location>
</feature>
<accession>A0A0Q3HWY5</accession>
<evidence type="ECO:0000256" key="1">
    <source>
        <dbReference type="ARBA" id="ARBA00004651"/>
    </source>
</evidence>
<keyword evidence="11" id="KW-1185">Reference proteome</keyword>
<evidence type="ECO:0000256" key="6">
    <source>
        <dbReference type="ARBA" id="ARBA00023065"/>
    </source>
</evidence>
<evidence type="ECO:0000256" key="4">
    <source>
        <dbReference type="ARBA" id="ARBA00022692"/>
    </source>
</evidence>
<dbReference type="RefSeq" id="WP_050377967.1">
    <property type="nucleotide sequence ID" value="NZ_LLYZ01000002.1"/>
</dbReference>
<evidence type="ECO:0000256" key="7">
    <source>
        <dbReference type="ARBA" id="ARBA00023136"/>
    </source>
</evidence>
<dbReference type="Pfam" id="PF25539">
    <property type="entry name" value="Bestrophin_2"/>
    <property type="match status" value="1"/>
</dbReference>
<dbReference type="PANTHER" id="PTHR33281">
    <property type="entry name" value="UPF0187 PROTEIN YNEE"/>
    <property type="match status" value="1"/>
</dbReference>
<dbReference type="AlphaFoldDB" id="A0A0Q3HWY5"/>
<dbReference type="InterPro" id="IPR044669">
    <property type="entry name" value="YneE/VCCN1/2-like"/>
</dbReference>
<keyword evidence="5 9" id="KW-1133">Transmembrane helix</keyword>
<evidence type="ECO:0000256" key="9">
    <source>
        <dbReference type="SAM" id="Phobius"/>
    </source>
</evidence>
<dbReference type="PANTHER" id="PTHR33281:SF19">
    <property type="entry name" value="VOLTAGE-DEPENDENT ANION CHANNEL-FORMING PROTEIN YNEE"/>
    <property type="match status" value="1"/>
</dbReference>
<gene>
    <name evidence="10" type="ORF">AR438_02580</name>
</gene>
<keyword evidence="7 9" id="KW-0472">Membrane</keyword>
<comment type="similarity">
    <text evidence="8">Belongs to the anion channel-forming bestrophin (TC 1.A.46) family.</text>
</comment>
<comment type="subcellular location">
    <subcellularLocation>
        <location evidence="1">Cell membrane</location>
        <topology evidence="1">Multi-pass membrane protein</topology>
    </subcellularLocation>
</comment>
<keyword evidence="6" id="KW-0406">Ion transport</keyword>
<dbReference type="STRING" id="452084.AR438_02580"/>
<sequence length="293" mass="33932">MRVYNTKHFLKILVSLHKSDTLKILFPTMVLMGIYSYGIQYLEIEYLHLTSKSKVSNVGMIHSLLGFVLSLLLVFRTNTAYDRWWEGRKLWGKLVNDTRNFAIKINVILGDDRKSADQIARYLKYFPHFLAKHLSQESTRLALDEDYSEIEKSLKNHGPSDLIILLTHKLYQLKKEGKISDTEMLYLDTQTTGFLDVCGGCERIKNTPIPYSYSSFIKKFIILYVLALPVAYVINLGLFMIPLTVFVYYVLMSLELIAEEIEDPFNNDENDIPMETIAQNIEKNVHQIMGLKK</sequence>
<name>A0A0Q3HWY5_9FLAO</name>
<comment type="caution">
    <text evidence="10">The sequence shown here is derived from an EMBL/GenBank/DDBJ whole genome shotgun (WGS) entry which is preliminary data.</text>
</comment>
<keyword evidence="4 9" id="KW-0812">Transmembrane</keyword>
<reference evidence="10 11" key="1">
    <citation type="submission" date="2015-10" db="EMBL/GenBank/DDBJ databases">
        <title>Chryseobacterium aquaticum genome.</title>
        <authorList>
            <person name="Newman J.D."/>
            <person name="Ferguson M.B."/>
            <person name="Miller J.R."/>
        </authorList>
    </citation>
    <scope>NUCLEOTIDE SEQUENCE [LARGE SCALE GENOMIC DNA]</scope>
    <source>
        <strain evidence="10 11">KCTC 12483</strain>
    </source>
</reference>
<proteinExistence type="inferred from homology"/>
<evidence type="ECO:0000256" key="3">
    <source>
        <dbReference type="ARBA" id="ARBA00022475"/>
    </source>
</evidence>
<dbReference type="Proteomes" id="UP000051682">
    <property type="component" value="Unassembled WGS sequence"/>
</dbReference>
<dbReference type="GO" id="GO:0005886">
    <property type="term" value="C:plasma membrane"/>
    <property type="evidence" value="ECO:0007669"/>
    <property type="project" value="UniProtKB-SubCell"/>
</dbReference>
<dbReference type="EMBL" id="LLYZ01000002">
    <property type="protein sequence ID" value="KQK27109.1"/>
    <property type="molecule type" value="Genomic_DNA"/>
</dbReference>
<dbReference type="GO" id="GO:0005254">
    <property type="term" value="F:chloride channel activity"/>
    <property type="evidence" value="ECO:0007669"/>
    <property type="project" value="InterPro"/>
</dbReference>
<protein>
    <recommendedName>
        <fullName evidence="12">Bestrophin</fullName>
    </recommendedName>
</protein>
<feature type="transmembrane region" description="Helical" evidence="9">
    <location>
        <begin position="21"/>
        <end position="38"/>
    </location>
</feature>
<evidence type="ECO:0008006" key="12">
    <source>
        <dbReference type="Google" id="ProtNLM"/>
    </source>
</evidence>
<evidence type="ECO:0000313" key="11">
    <source>
        <dbReference type="Proteomes" id="UP000051682"/>
    </source>
</evidence>
<evidence type="ECO:0000256" key="5">
    <source>
        <dbReference type="ARBA" id="ARBA00022989"/>
    </source>
</evidence>
<keyword evidence="3" id="KW-1003">Cell membrane</keyword>
<feature type="transmembrane region" description="Helical" evidence="9">
    <location>
        <begin position="221"/>
        <end position="251"/>
    </location>
</feature>
<keyword evidence="2" id="KW-0813">Transport</keyword>
<evidence type="ECO:0000256" key="8">
    <source>
        <dbReference type="ARBA" id="ARBA00034708"/>
    </source>
</evidence>
<organism evidence="10 11">
    <name type="scientific">Chryseobacterium aquaticum</name>
    <dbReference type="NCBI Taxonomy" id="452084"/>
    <lineage>
        <taxon>Bacteria</taxon>
        <taxon>Pseudomonadati</taxon>
        <taxon>Bacteroidota</taxon>
        <taxon>Flavobacteriia</taxon>
        <taxon>Flavobacteriales</taxon>
        <taxon>Weeksellaceae</taxon>
        <taxon>Chryseobacterium group</taxon>
        <taxon>Chryseobacterium</taxon>
    </lineage>
</organism>
<evidence type="ECO:0000313" key="10">
    <source>
        <dbReference type="EMBL" id="KQK27109.1"/>
    </source>
</evidence>
<dbReference type="OrthoDB" id="445589at2"/>
<evidence type="ECO:0000256" key="2">
    <source>
        <dbReference type="ARBA" id="ARBA00022448"/>
    </source>
</evidence>